<dbReference type="Proteomes" id="UP000683360">
    <property type="component" value="Unassembled WGS sequence"/>
</dbReference>
<feature type="chain" id="PRO_5035870956" description="WSC domain-containing protein" evidence="9">
    <location>
        <begin position="21"/>
        <end position="360"/>
    </location>
</feature>
<dbReference type="PANTHER" id="PTHR24269:SF16">
    <property type="entry name" value="PROTEIN SLG1"/>
    <property type="match status" value="1"/>
</dbReference>
<feature type="domain" description="WSC" evidence="10">
    <location>
        <begin position="16"/>
        <end position="121"/>
    </location>
</feature>
<evidence type="ECO:0000256" key="2">
    <source>
        <dbReference type="ARBA" id="ARBA00022692"/>
    </source>
</evidence>
<gene>
    <name evidence="11" type="ORF">MEDL_36259</name>
</gene>
<evidence type="ECO:0000256" key="4">
    <source>
        <dbReference type="ARBA" id="ARBA00022989"/>
    </source>
</evidence>
<keyword evidence="2 8" id="KW-0812">Transmembrane</keyword>
<evidence type="ECO:0000259" key="10">
    <source>
        <dbReference type="PROSITE" id="PS51212"/>
    </source>
</evidence>
<evidence type="ECO:0000256" key="6">
    <source>
        <dbReference type="ARBA" id="ARBA00023180"/>
    </source>
</evidence>
<dbReference type="GO" id="GO:0005886">
    <property type="term" value="C:plasma membrane"/>
    <property type="evidence" value="ECO:0007669"/>
    <property type="project" value="TreeGrafter"/>
</dbReference>
<sequence>MERNCYVVALLLLFFYTGQSKCLLSLFHGCFTGFDSNISFMSSYMSIEMCSKFCDEQHYTWAATSGHVDGDILDSHAVAKCSCSKEPAHTEINGTVCNSPCPGNGNETCGGQNTTFVSMYSIVQDDSNHKDTINIALVAAVAGSILVFMVIIVTVTIIIYKRFHRRKFDPVPSHEALKSEEVKGTNKVVFKTGRKSKPNHYEHTEQNICNMDEEKTLNTSTIYQNEEDTVRLDNTLDAEYMPMEGQSNMNNDKTVEPQMEYVAMEDEKTSKNTSSLYSNEGQKEYEDINKKQRVLHSRDNSGNTDAYQNVKELEVLGYEEPVEHPSKTHLYLKLEDEKIASGEEYEDVEPKIKPKKGKKK</sequence>
<evidence type="ECO:0000313" key="12">
    <source>
        <dbReference type="Proteomes" id="UP000683360"/>
    </source>
</evidence>
<dbReference type="PANTHER" id="PTHR24269">
    <property type="entry name" value="KREMEN PROTEIN"/>
    <property type="match status" value="1"/>
</dbReference>
<feature type="transmembrane region" description="Helical" evidence="8">
    <location>
        <begin position="135"/>
        <end position="160"/>
    </location>
</feature>
<evidence type="ECO:0000313" key="11">
    <source>
        <dbReference type="EMBL" id="CAG2222962.1"/>
    </source>
</evidence>
<proteinExistence type="predicted"/>
<dbReference type="EMBL" id="CAJPWZ010001770">
    <property type="protein sequence ID" value="CAG2222962.1"/>
    <property type="molecule type" value="Genomic_DNA"/>
</dbReference>
<evidence type="ECO:0000256" key="1">
    <source>
        <dbReference type="ARBA" id="ARBA00004167"/>
    </source>
</evidence>
<dbReference type="InterPro" id="IPR051836">
    <property type="entry name" value="Kremen_rcpt"/>
</dbReference>
<keyword evidence="6" id="KW-0325">Glycoprotein</keyword>
<evidence type="ECO:0000256" key="5">
    <source>
        <dbReference type="ARBA" id="ARBA00023136"/>
    </source>
</evidence>
<evidence type="ECO:0000256" key="3">
    <source>
        <dbReference type="ARBA" id="ARBA00022729"/>
    </source>
</evidence>
<reference evidence="11" key="1">
    <citation type="submission" date="2021-03" db="EMBL/GenBank/DDBJ databases">
        <authorList>
            <person name="Bekaert M."/>
        </authorList>
    </citation>
    <scope>NUCLEOTIDE SEQUENCE</scope>
</reference>
<feature type="region of interest" description="Disordered" evidence="7">
    <location>
        <begin position="341"/>
        <end position="360"/>
    </location>
</feature>
<dbReference type="AlphaFoldDB" id="A0A8S3T254"/>
<protein>
    <recommendedName>
        <fullName evidence="10">WSC domain-containing protein</fullName>
    </recommendedName>
</protein>
<evidence type="ECO:0000256" key="9">
    <source>
        <dbReference type="SAM" id="SignalP"/>
    </source>
</evidence>
<dbReference type="OrthoDB" id="9943809at2759"/>
<evidence type="ECO:0000256" key="7">
    <source>
        <dbReference type="SAM" id="MobiDB-lite"/>
    </source>
</evidence>
<comment type="subcellular location">
    <subcellularLocation>
        <location evidence="1">Membrane</location>
        <topology evidence="1">Single-pass membrane protein</topology>
    </subcellularLocation>
</comment>
<dbReference type="PROSITE" id="PS51212">
    <property type="entry name" value="WSC"/>
    <property type="match status" value="1"/>
</dbReference>
<keyword evidence="12" id="KW-1185">Reference proteome</keyword>
<organism evidence="11 12">
    <name type="scientific">Mytilus edulis</name>
    <name type="common">Blue mussel</name>
    <dbReference type="NCBI Taxonomy" id="6550"/>
    <lineage>
        <taxon>Eukaryota</taxon>
        <taxon>Metazoa</taxon>
        <taxon>Spiralia</taxon>
        <taxon>Lophotrochozoa</taxon>
        <taxon>Mollusca</taxon>
        <taxon>Bivalvia</taxon>
        <taxon>Autobranchia</taxon>
        <taxon>Pteriomorphia</taxon>
        <taxon>Mytilida</taxon>
        <taxon>Mytiloidea</taxon>
        <taxon>Mytilidae</taxon>
        <taxon>Mytilinae</taxon>
        <taxon>Mytilus</taxon>
    </lineage>
</organism>
<evidence type="ECO:0000256" key="8">
    <source>
        <dbReference type="SAM" id="Phobius"/>
    </source>
</evidence>
<accession>A0A8S3T254</accession>
<keyword evidence="3 9" id="KW-0732">Signal</keyword>
<dbReference type="InterPro" id="IPR002889">
    <property type="entry name" value="WSC_carb-bd"/>
</dbReference>
<keyword evidence="4 8" id="KW-1133">Transmembrane helix</keyword>
<name>A0A8S3T254_MYTED</name>
<comment type="caution">
    <text evidence="11">The sequence shown here is derived from an EMBL/GenBank/DDBJ whole genome shotgun (WGS) entry which is preliminary data.</text>
</comment>
<feature type="signal peptide" evidence="9">
    <location>
        <begin position="1"/>
        <end position="20"/>
    </location>
</feature>
<keyword evidence="5 8" id="KW-0472">Membrane</keyword>